<keyword evidence="1" id="KW-0732">Signal</keyword>
<organism evidence="2 3">
    <name type="scientific">Algibacter aquimarinus</name>
    <dbReference type="NCBI Taxonomy" id="1136748"/>
    <lineage>
        <taxon>Bacteria</taxon>
        <taxon>Pseudomonadati</taxon>
        <taxon>Bacteroidota</taxon>
        <taxon>Flavobacteriia</taxon>
        <taxon>Flavobacteriales</taxon>
        <taxon>Flavobacteriaceae</taxon>
        <taxon>Algibacter</taxon>
    </lineage>
</organism>
<accession>A0ABP9H2V0</accession>
<reference evidence="3" key="1">
    <citation type="journal article" date="2019" name="Int. J. Syst. Evol. Microbiol.">
        <title>The Global Catalogue of Microorganisms (GCM) 10K type strain sequencing project: providing services to taxonomists for standard genome sequencing and annotation.</title>
        <authorList>
            <consortium name="The Broad Institute Genomics Platform"/>
            <consortium name="The Broad Institute Genome Sequencing Center for Infectious Disease"/>
            <person name="Wu L."/>
            <person name="Ma J."/>
        </authorList>
    </citation>
    <scope>NUCLEOTIDE SEQUENCE [LARGE SCALE GENOMIC DNA]</scope>
    <source>
        <strain evidence="3">JCM 18287</strain>
    </source>
</reference>
<sequence length="810" mass="92533">MRFFYLALLFTLFFSCTNNNTKTSNLINLIPESTDVVIKTSNLENLKNSINNNDFLSKYSSSESFKNLESHLEIVSHVKPETNILICFSKDDNDSLQYSLITKYNPNLFKTDSLKNYTEELLTYKNKTITKSSLNNKFIYSTLIDSVFFASSSKILVDNVFKEINTNLDFEKIYKTTSDNKTASIILKPNNALLKSFFVNDSLNLESFTNYIAVDAEISQHEILINGITKATDSSKSLINIFKNTNPQENLVQTITPANSDGFISFTFNSFGVFKENLDKYNKKDSTGIETSLFNNIIEVGVIYEDKNKAIVLNSTDVIATKDALLDNQNRIDTYRQIDVFSFSKPDIFQNTFTPLINYRNANKYCVLDNFFIFSDNIEMLQNIIANYQNKTTLRERNYFKNIKTQLTDESSLLQVTSPSLLKNIISKNGVNDSNYKVSSYKASAIQFIYDNNFAHVNGIIKKNKTAASLNSISEELNIKLENDLLNTPQFVTNHVTNQKDLVVQDINNNLYLISNKGKILWKKQLKGPVLGKIEQIDIYRNGRLQLAFATPHRVYVIDRKGRDVAPFPGKFNDDITQPLSVFDYDRNKKYRLLVTQGKNILMYDVKAKLVRGFGFKSANGNIVSQPKHFRIGSKDYIAFKTDSKLYILNRAGANRVTPKTTSNFSDEDIFLYKNKFTTTNKKGDLITVDSRGNTATQSYNLSENHHLETTSKTIVLLTENKLTINNKTIELDFGYYEAPKIFYLNDKIYVAVTDTQSQKIYLYDSQAKLIPNFPVYGNSVIDLNNIDKDKNLEFITKGENNSIILYQIN</sequence>
<proteinExistence type="predicted"/>
<protein>
    <submittedName>
        <fullName evidence="2">Uncharacterized protein</fullName>
    </submittedName>
</protein>
<evidence type="ECO:0000313" key="2">
    <source>
        <dbReference type="EMBL" id="GAA4960364.1"/>
    </source>
</evidence>
<dbReference type="RefSeq" id="WP_345164270.1">
    <property type="nucleotide sequence ID" value="NZ_BAABJK010000003.1"/>
</dbReference>
<feature type="chain" id="PRO_5046649843" evidence="1">
    <location>
        <begin position="22"/>
        <end position="810"/>
    </location>
</feature>
<evidence type="ECO:0000313" key="3">
    <source>
        <dbReference type="Proteomes" id="UP001501692"/>
    </source>
</evidence>
<feature type="signal peptide" evidence="1">
    <location>
        <begin position="1"/>
        <end position="21"/>
    </location>
</feature>
<name>A0ABP9H2V0_9FLAO</name>
<dbReference type="SUPFAM" id="SSF75011">
    <property type="entry name" value="3-carboxy-cis,cis-mucoante lactonizing enzyme"/>
    <property type="match status" value="1"/>
</dbReference>
<keyword evidence="3" id="KW-1185">Reference proteome</keyword>
<gene>
    <name evidence="2" type="ORF">GCM10023315_05410</name>
</gene>
<comment type="caution">
    <text evidence="2">The sequence shown here is derived from an EMBL/GenBank/DDBJ whole genome shotgun (WGS) entry which is preliminary data.</text>
</comment>
<dbReference type="Proteomes" id="UP001501692">
    <property type="component" value="Unassembled WGS sequence"/>
</dbReference>
<dbReference type="EMBL" id="BAABJK010000003">
    <property type="protein sequence ID" value="GAA4960364.1"/>
    <property type="molecule type" value="Genomic_DNA"/>
</dbReference>
<evidence type="ECO:0000256" key="1">
    <source>
        <dbReference type="SAM" id="SignalP"/>
    </source>
</evidence>
<dbReference type="PROSITE" id="PS51257">
    <property type="entry name" value="PROKAR_LIPOPROTEIN"/>
    <property type="match status" value="1"/>
</dbReference>